<gene>
    <name evidence="1" type="ORF">Rcae01_03059</name>
</gene>
<proteinExistence type="predicted"/>
<dbReference type="EMBL" id="BAABRO010000006">
    <property type="protein sequence ID" value="GAA5507602.1"/>
    <property type="molecule type" value="Genomic_DNA"/>
</dbReference>
<reference evidence="1 2" key="1">
    <citation type="submission" date="2024-02" db="EMBL/GenBank/DDBJ databases">
        <title>Rhodopirellula caenicola NBRC 110016.</title>
        <authorList>
            <person name="Ichikawa N."/>
            <person name="Katano-Makiyama Y."/>
            <person name="Hidaka K."/>
        </authorList>
    </citation>
    <scope>NUCLEOTIDE SEQUENCE [LARGE SCALE GENOMIC DNA]</scope>
    <source>
        <strain evidence="1 2">NBRC 110016</strain>
    </source>
</reference>
<dbReference type="Proteomes" id="UP001416858">
    <property type="component" value="Unassembled WGS sequence"/>
</dbReference>
<keyword evidence="2" id="KW-1185">Reference proteome</keyword>
<name>A0ABP9VR32_9BACT</name>
<comment type="caution">
    <text evidence="1">The sequence shown here is derived from an EMBL/GenBank/DDBJ whole genome shotgun (WGS) entry which is preliminary data.</text>
</comment>
<sequence>MLVIASVSVSLSHVVFVQRGQQAMVCNKEH</sequence>
<evidence type="ECO:0000313" key="1">
    <source>
        <dbReference type="EMBL" id="GAA5507602.1"/>
    </source>
</evidence>
<protein>
    <submittedName>
        <fullName evidence="1">Uncharacterized protein</fullName>
    </submittedName>
</protein>
<organism evidence="1 2">
    <name type="scientific">Novipirellula caenicola</name>
    <dbReference type="NCBI Taxonomy" id="1536901"/>
    <lineage>
        <taxon>Bacteria</taxon>
        <taxon>Pseudomonadati</taxon>
        <taxon>Planctomycetota</taxon>
        <taxon>Planctomycetia</taxon>
        <taxon>Pirellulales</taxon>
        <taxon>Pirellulaceae</taxon>
        <taxon>Novipirellula</taxon>
    </lineage>
</organism>
<accession>A0ABP9VR32</accession>
<evidence type="ECO:0000313" key="2">
    <source>
        <dbReference type="Proteomes" id="UP001416858"/>
    </source>
</evidence>